<dbReference type="AlphaFoldDB" id="A0A672LAF3"/>
<protein>
    <recommendedName>
        <fullName evidence="5">Pre-mRNA-splicing factor ISY1 homolog</fullName>
    </recommendedName>
</protein>
<evidence type="ECO:0000256" key="3">
    <source>
        <dbReference type="ARBA" id="ARBA00023242"/>
    </source>
</evidence>
<dbReference type="InterPro" id="IPR029012">
    <property type="entry name" value="Helix_hairpin_bin_sf"/>
</dbReference>
<accession>A0A672LAF3</accession>
<reference evidence="6" key="2">
    <citation type="submission" date="2025-09" db="UniProtKB">
        <authorList>
            <consortium name="Ensembl"/>
        </authorList>
    </citation>
    <scope>IDENTIFICATION</scope>
</reference>
<evidence type="ECO:0000256" key="2">
    <source>
        <dbReference type="ARBA" id="ARBA00007002"/>
    </source>
</evidence>
<dbReference type="SUPFAM" id="SSF140102">
    <property type="entry name" value="ISY1 domain-like"/>
    <property type="match status" value="1"/>
</dbReference>
<keyword evidence="3" id="KW-0539">Nucleus</keyword>
<comment type="similarity">
    <text evidence="2">Belongs to the ISY1 family.</text>
</comment>
<comment type="subcellular location">
    <subcellularLocation>
        <location evidence="1">Nucleus</location>
    </subcellularLocation>
</comment>
<dbReference type="GO" id="GO:0005634">
    <property type="term" value="C:nucleus"/>
    <property type="evidence" value="ECO:0007669"/>
    <property type="project" value="UniProtKB-SubCell"/>
</dbReference>
<comment type="subunit">
    <text evidence="4">Identified in the spliceosome C complex. Component of the XAB2 complex, a multimeric protein complex composed of XAB2, PRPF19, AQR, ZNF830, ISY1, and PPIE. Identified in a pentameric intron-binding (IB) complex composed of AQR, XAB2, ISY1, ZNF830 and PPIE that is incorporated into the spliceosome as a preassembled complex. The IB complex does not contain PRPF19. Interacts with CPSF3; this interaction is in an RNA independent manner. Interacts with the microprocessor complex subunits DGCR8 and DROSHA; this interaction is in an RNA dependent manner.</text>
</comment>
<organism evidence="6 7">
    <name type="scientific">Sinocyclocheilus grahami</name>
    <name type="common">Dianchi golden-line fish</name>
    <name type="synonym">Barbus grahami</name>
    <dbReference type="NCBI Taxonomy" id="75366"/>
    <lineage>
        <taxon>Eukaryota</taxon>
        <taxon>Metazoa</taxon>
        <taxon>Chordata</taxon>
        <taxon>Craniata</taxon>
        <taxon>Vertebrata</taxon>
        <taxon>Euteleostomi</taxon>
        <taxon>Actinopterygii</taxon>
        <taxon>Neopterygii</taxon>
        <taxon>Teleostei</taxon>
        <taxon>Ostariophysi</taxon>
        <taxon>Cypriniformes</taxon>
        <taxon>Cyprinidae</taxon>
        <taxon>Cyprininae</taxon>
        <taxon>Sinocyclocheilus</taxon>
    </lineage>
</organism>
<evidence type="ECO:0000256" key="4">
    <source>
        <dbReference type="ARBA" id="ARBA00065310"/>
    </source>
</evidence>
<dbReference type="Proteomes" id="UP000472262">
    <property type="component" value="Unassembled WGS sequence"/>
</dbReference>
<dbReference type="InterPro" id="IPR037200">
    <property type="entry name" value="Isy1_sf"/>
</dbReference>
<sequence>MLLSCAGPKRREGHVSVFLGISVRLRSFLSCLEQSPLLMLLLLCRTALARFHQAQLQEGKLQERTPVLASECNELPKAEKWRRREVSKKVTQIQNAGLGEFKIRDLNDEINNLLREKGDWEVRTIG</sequence>
<proteinExistence type="inferred from homology"/>
<evidence type="ECO:0000256" key="5">
    <source>
        <dbReference type="ARBA" id="ARBA00070851"/>
    </source>
</evidence>
<dbReference type="InterPro" id="IPR009360">
    <property type="entry name" value="Isy1"/>
</dbReference>
<dbReference type="GO" id="GO:0000350">
    <property type="term" value="P:generation of catalytic spliceosome for second transesterification step"/>
    <property type="evidence" value="ECO:0007669"/>
    <property type="project" value="InterPro"/>
</dbReference>
<dbReference type="Ensembl" id="ENSSGRT00000022020.1">
    <property type="protein sequence ID" value="ENSSGRP00000020388.1"/>
    <property type="gene ID" value="ENSSGRG00000012296.1"/>
</dbReference>
<evidence type="ECO:0000256" key="1">
    <source>
        <dbReference type="ARBA" id="ARBA00004123"/>
    </source>
</evidence>
<reference evidence="6" key="1">
    <citation type="submission" date="2025-08" db="UniProtKB">
        <authorList>
            <consortium name="Ensembl"/>
        </authorList>
    </citation>
    <scope>IDENTIFICATION</scope>
</reference>
<keyword evidence="7" id="KW-1185">Reference proteome</keyword>
<dbReference type="Pfam" id="PF06246">
    <property type="entry name" value="Isy1"/>
    <property type="match status" value="1"/>
</dbReference>
<dbReference type="PANTHER" id="PTHR13021">
    <property type="entry name" value="PRE-MRNA-SPLICING FACTOR ISY1"/>
    <property type="match status" value="1"/>
</dbReference>
<dbReference type="Gene3D" id="1.10.287.660">
    <property type="entry name" value="Helix hairpin bin"/>
    <property type="match status" value="1"/>
</dbReference>
<evidence type="ECO:0000313" key="6">
    <source>
        <dbReference type="Ensembl" id="ENSSGRP00000020388.1"/>
    </source>
</evidence>
<evidence type="ECO:0000313" key="7">
    <source>
        <dbReference type="Proteomes" id="UP000472262"/>
    </source>
</evidence>
<dbReference type="FunFam" id="1.10.287.660:FF:000001">
    <property type="entry name" value="pre-mRNA-splicing factor ISY1 homolog"/>
    <property type="match status" value="1"/>
</dbReference>
<name>A0A672LAF3_SINGR</name>